<dbReference type="AlphaFoldDB" id="G0GAF9"/>
<dbReference type="Proteomes" id="UP000007254">
    <property type="component" value="Chromosome"/>
</dbReference>
<keyword evidence="3" id="KW-1185">Reference proteome</keyword>
<reference evidence="2 3" key="1">
    <citation type="submission" date="2011-06" db="EMBL/GenBank/DDBJ databases">
        <title>The complete genome of Spirochaeta thermophila DSM 6578.</title>
        <authorList>
            <consortium name="US DOE Joint Genome Institute (JGI-PGF)"/>
            <person name="Lucas S."/>
            <person name="Lapidus A."/>
            <person name="Bruce D."/>
            <person name="Goodwin L."/>
            <person name="Pitluck S."/>
            <person name="Peters L."/>
            <person name="Kyrpides N."/>
            <person name="Mavromatis K."/>
            <person name="Ivanova N."/>
            <person name="Mikailova N."/>
            <person name="Pagani I."/>
            <person name="Chertkov O."/>
            <person name="Detter J.C."/>
            <person name="Tapia R."/>
            <person name="Han C."/>
            <person name="Land M."/>
            <person name="Hauser L."/>
            <person name="Markowitz V."/>
            <person name="Cheng J.-F."/>
            <person name="Hugenholtz P."/>
            <person name="Woyke T."/>
            <person name="Wu D."/>
            <person name="Spring S."/>
            <person name="Merkhoffer B."/>
            <person name="Schneider S."/>
            <person name="Klenk H.-P."/>
            <person name="Eisen J.A."/>
        </authorList>
    </citation>
    <scope>NUCLEOTIDE SEQUENCE [LARGE SCALE GENOMIC DNA]</scope>
    <source>
        <strain evidence="3">ATCC 700085 / DSM 6578 / Z-1203</strain>
    </source>
</reference>
<evidence type="ECO:0000313" key="3">
    <source>
        <dbReference type="Proteomes" id="UP000007254"/>
    </source>
</evidence>
<dbReference type="InterPro" id="IPR028979">
    <property type="entry name" value="Ser_kin/Pase_Hpr-like_N_sf"/>
</dbReference>
<organism evidence="2 3">
    <name type="scientific">Winmispira thermophila (strain ATCC 700085 / DSM 6578 / Z-1203)</name>
    <name type="common">Spirochaeta thermophila</name>
    <dbReference type="NCBI Taxonomy" id="869211"/>
    <lineage>
        <taxon>Bacteria</taxon>
        <taxon>Pseudomonadati</taxon>
        <taxon>Spirochaetota</taxon>
        <taxon>Spirochaetia</taxon>
        <taxon>Winmispirales</taxon>
        <taxon>Winmispiraceae</taxon>
        <taxon>Winmispira</taxon>
    </lineage>
</organism>
<dbReference type="Gene3D" id="3.40.1390.20">
    <property type="entry name" value="HprK N-terminal domain-like"/>
    <property type="match status" value="1"/>
</dbReference>
<evidence type="ECO:0008006" key="4">
    <source>
        <dbReference type="Google" id="ProtNLM"/>
    </source>
</evidence>
<evidence type="ECO:0000313" key="2">
    <source>
        <dbReference type="EMBL" id="AEJ61778.1"/>
    </source>
</evidence>
<accession>G0GAF9</accession>
<comment type="subunit">
    <text evidence="1">Homohexamer.</text>
</comment>
<protein>
    <recommendedName>
        <fullName evidence="4">DRTGG domain-containing protein</fullName>
    </recommendedName>
</protein>
<dbReference type="EMBL" id="CP002903">
    <property type="protein sequence ID" value="AEJ61778.1"/>
    <property type="molecule type" value="Genomic_DNA"/>
</dbReference>
<evidence type="ECO:0000256" key="1">
    <source>
        <dbReference type="ARBA" id="ARBA00011643"/>
    </source>
</evidence>
<dbReference type="SUPFAM" id="SSF75138">
    <property type="entry name" value="HprK N-terminal domain-like"/>
    <property type="match status" value="1"/>
</dbReference>
<name>G0GAF9_WINT7</name>
<dbReference type="RefSeq" id="WP_014625110.1">
    <property type="nucleotide sequence ID" value="NC_017583.1"/>
</dbReference>
<gene>
    <name evidence="2" type="ordered locus">Spith_1515</name>
</gene>
<dbReference type="OrthoDB" id="9800356at2"/>
<sequence length="113" mass="12177">MLTIKKIPPLVEAEEVLIPDPEVVVRAGYTSDLLSDVMANAPEDSILITIQAHKNTIAVATLTGIRVVLVCNSRPIPEDMVEAASQEGIAILRTSRNQFECSGILYTALTQSS</sequence>
<proteinExistence type="predicted"/>
<dbReference type="STRING" id="869211.Spith_1515"/>
<dbReference type="HOGENOM" id="CLU_140224_1_0_12"/>
<dbReference type="KEGG" id="stq:Spith_1515"/>